<feature type="transmembrane region" description="Helical" evidence="7">
    <location>
        <begin position="259"/>
        <end position="278"/>
    </location>
</feature>
<evidence type="ECO:0000256" key="6">
    <source>
        <dbReference type="ARBA" id="ARBA00023136"/>
    </source>
</evidence>
<feature type="compositionally biased region" description="Low complexity" evidence="8">
    <location>
        <begin position="1"/>
        <end position="12"/>
    </location>
</feature>
<name>A0ABU8N5A7_9PSEU</name>
<sequence length="296" mass="31258">MTTSTPPTTSPTRDIDTRTDGAPPARPVDADAAPAEGESPWMRRLPWVSGPLMLVALLGIWQFAVSVVGVSEFILPAPAAVVEALGDLFADPDIGGHIGITLLEVLAGFGIALVVGVAVGATLGRIAWLQRAVQPALVALQVVPKVAFVPIFVIWFGFGPTSKIIMAALLAFFPIMLNVMLGVRSVDRGHRDVMRGLGASRWATFRDMELPTTLPYVFAGAEVAIVFSVIGAIVGEYLGGSQGLGYLVVSSLNALDAPRLFAVIVLLAVLGSLLYVAVTTVKKLVIPWHDSVRTEV</sequence>
<dbReference type="EMBL" id="JBBEGL010000003">
    <property type="protein sequence ID" value="MEJ2887568.1"/>
    <property type="molecule type" value="Genomic_DNA"/>
</dbReference>
<evidence type="ECO:0000256" key="2">
    <source>
        <dbReference type="ARBA" id="ARBA00022448"/>
    </source>
</evidence>
<keyword evidence="11" id="KW-1185">Reference proteome</keyword>
<keyword evidence="2 7" id="KW-0813">Transport</keyword>
<evidence type="ECO:0000256" key="7">
    <source>
        <dbReference type="RuleBase" id="RU363032"/>
    </source>
</evidence>
<feature type="transmembrane region" description="Helical" evidence="7">
    <location>
        <begin position="164"/>
        <end position="186"/>
    </location>
</feature>
<keyword evidence="3" id="KW-1003">Cell membrane</keyword>
<proteinExistence type="inferred from homology"/>
<dbReference type="InterPro" id="IPR000515">
    <property type="entry name" value="MetI-like"/>
</dbReference>
<gene>
    <name evidence="10" type="ORF">WCD41_13995</name>
</gene>
<dbReference type="CDD" id="cd06261">
    <property type="entry name" value="TM_PBP2"/>
    <property type="match status" value="1"/>
</dbReference>
<organism evidence="10 11">
    <name type="scientific">Actinomycetospora aeridis</name>
    <dbReference type="NCBI Taxonomy" id="3129231"/>
    <lineage>
        <taxon>Bacteria</taxon>
        <taxon>Bacillati</taxon>
        <taxon>Actinomycetota</taxon>
        <taxon>Actinomycetes</taxon>
        <taxon>Pseudonocardiales</taxon>
        <taxon>Pseudonocardiaceae</taxon>
        <taxon>Actinomycetospora</taxon>
    </lineage>
</organism>
<evidence type="ECO:0000256" key="5">
    <source>
        <dbReference type="ARBA" id="ARBA00022989"/>
    </source>
</evidence>
<evidence type="ECO:0000259" key="9">
    <source>
        <dbReference type="PROSITE" id="PS50928"/>
    </source>
</evidence>
<reference evidence="10 11" key="1">
    <citation type="submission" date="2024-03" db="EMBL/GenBank/DDBJ databases">
        <title>Actinomycetospora sp. OC33-EN06, a novel actinomycete isolated from wild orchid (Aerides multiflora).</title>
        <authorList>
            <person name="Suriyachadkun C."/>
        </authorList>
    </citation>
    <scope>NUCLEOTIDE SEQUENCE [LARGE SCALE GENOMIC DNA]</scope>
    <source>
        <strain evidence="10 11">OC33-EN06</strain>
    </source>
</reference>
<dbReference type="PROSITE" id="PS50928">
    <property type="entry name" value="ABC_TM1"/>
    <property type="match status" value="1"/>
</dbReference>
<feature type="region of interest" description="Disordered" evidence="8">
    <location>
        <begin position="1"/>
        <end position="37"/>
    </location>
</feature>
<protein>
    <submittedName>
        <fullName evidence="10">ABC transporter permease</fullName>
    </submittedName>
</protein>
<keyword evidence="4 7" id="KW-0812">Transmembrane</keyword>
<dbReference type="PANTHER" id="PTHR30151">
    <property type="entry name" value="ALKANE SULFONATE ABC TRANSPORTER-RELATED, MEMBRANE SUBUNIT"/>
    <property type="match status" value="1"/>
</dbReference>
<evidence type="ECO:0000256" key="4">
    <source>
        <dbReference type="ARBA" id="ARBA00022692"/>
    </source>
</evidence>
<evidence type="ECO:0000313" key="11">
    <source>
        <dbReference type="Proteomes" id="UP001370100"/>
    </source>
</evidence>
<keyword evidence="5 7" id="KW-1133">Transmembrane helix</keyword>
<dbReference type="RefSeq" id="WP_337714024.1">
    <property type="nucleotide sequence ID" value="NZ_JBBEGL010000003.1"/>
</dbReference>
<evidence type="ECO:0000256" key="3">
    <source>
        <dbReference type="ARBA" id="ARBA00022475"/>
    </source>
</evidence>
<feature type="transmembrane region" description="Helical" evidence="7">
    <location>
        <begin position="52"/>
        <end position="74"/>
    </location>
</feature>
<keyword evidence="6 7" id="KW-0472">Membrane</keyword>
<feature type="transmembrane region" description="Helical" evidence="7">
    <location>
        <begin position="136"/>
        <end position="158"/>
    </location>
</feature>
<dbReference type="Proteomes" id="UP001370100">
    <property type="component" value="Unassembled WGS sequence"/>
</dbReference>
<feature type="domain" description="ABC transmembrane type-1" evidence="9">
    <location>
        <begin position="98"/>
        <end position="282"/>
    </location>
</feature>
<comment type="subcellular location">
    <subcellularLocation>
        <location evidence="1 7">Cell membrane</location>
        <topology evidence="1 7">Multi-pass membrane protein</topology>
    </subcellularLocation>
</comment>
<feature type="transmembrane region" description="Helical" evidence="7">
    <location>
        <begin position="94"/>
        <end position="124"/>
    </location>
</feature>
<dbReference type="Pfam" id="PF00528">
    <property type="entry name" value="BPD_transp_1"/>
    <property type="match status" value="1"/>
</dbReference>
<dbReference type="InterPro" id="IPR035906">
    <property type="entry name" value="MetI-like_sf"/>
</dbReference>
<comment type="similarity">
    <text evidence="7">Belongs to the binding-protein-dependent transport system permease family.</text>
</comment>
<evidence type="ECO:0000256" key="8">
    <source>
        <dbReference type="SAM" id="MobiDB-lite"/>
    </source>
</evidence>
<accession>A0ABU8N5A7</accession>
<evidence type="ECO:0000256" key="1">
    <source>
        <dbReference type="ARBA" id="ARBA00004651"/>
    </source>
</evidence>
<dbReference type="Gene3D" id="1.10.3720.10">
    <property type="entry name" value="MetI-like"/>
    <property type="match status" value="1"/>
</dbReference>
<comment type="caution">
    <text evidence="10">The sequence shown here is derived from an EMBL/GenBank/DDBJ whole genome shotgun (WGS) entry which is preliminary data.</text>
</comment>
<feature type="transmembrane region" description="Helical" evidence="7">
    <location>
        <begin position="216"/>
        <end position="239"/>
    </location>
</feature>
<dbReference type="SUPFAM" id="SSF161098">
    <property type="entry name" value="MetI-like"/>
    <property type="match status" value="1"/>
</dbReference>
<dbReference type="PANTHER" id="PTHR30151:SF20">
    <property type="entry name" value="ABC TRANSPORTER PERMEASE PROTEIN HI_0355-RELATED"/>
    <property type="match status" value="1"/>
</dbReference>
<evidence type="ECO:0000313" key="10">
    <source>
        <dbReference type="EMBL" id="MEJ2887568.1"/>
    </source>
</evidence>